<evidence type="ECO:0000313" key="3">
    <source>
        <dbReference type="Proteomes" id="UP000298030"/>
    </source>
</evidence>
<evidence type="ECO:0000313" key="2">
    <source>
        <dbReference type="EMBL" id="TEB20029.1"/>
    </source>
</evidence>
<feature type="region of interest" description="Disordered" evidence="1">
    <location>
        <begin position="39"/>
        <end position="61"/>
    </location>
</feature>
<accession>A0A4Y7SEX0</accession>
<dbReference type="OrthoDB" id="2802795at2759"/>
<organism evidence="2 3">
    <name type="scientific">Coprinellus micaceus</name>
    <name type="common">Glistening ink-cap mushroom</name>
    <name type="synonym">Coprinus micaceus</name>
    <dbReference type="NCBI Taxonomy" id="71717"/>
    <lineage>
        <taxon>Eukaryota</taxon>
        <taxon>Fungi</taxon>
        <taxon>Dikarya</taxon>
        <taxon>Basidiomycota</taxon>
        <taxon>Agaricomycotina</taxon>
        <taxon>Agaricomycetes</taxon>
        <taxon>Agaricomycetidae</taxon>
        <taxon>Agaricales</taxon>
        <taxon>Agaricineae</taxon>
        <taxon>Psathyrellaceae</taxon>
        <taxon>Coprinellus</taxon>
    </lineage>
</organism>
<sequence>EADACLETVFVADEWDRTPTEPARKLSYQDLLELKEIQRSLPRANQPPDHLAGRAGKQYLT</sequence>
<dbReference type="AlphaFoldDB" id="A0A4Y7SEX0"/>
<feature type="non-terminal residue" evidence="2">
    <location>
        <position position="61"/>
    </location>
</feature>
<dbReference type="EMBL" id="QPFP01000159">
    <property type="protein sequence ID" value="TEB20029.1"/>
    <property type="molecule type" value="Genomic_DNA"/>
</dbReference>
<reference evidence="2 3" key="1">
    <citation type="journal article" date="2019" name="Nat. Ecol. Evol.">
        <title>Megaphylogeny resolves global patterns of mushroom evolution.</title>
        <authorList>
            <person name="Varga T."/>
            <person name="Krizsan K."/>
            <person name="Foldi C."/>
            <person name="Dima B."/>
            <person name="Sanchez-Garcia M."/>
            <person name="Sanchez-Ramirez S."/>
            <person name="Szollosi G.J."/>
            <person name="Szarkandi J.G."/>
            <person name="Papp V."/>
            <person name="Albert L."/>
            <person name="Andreopoulos W."/>
            <person name="Angelini C."/>
            <person name="Antonin V."/>
            <person name="Barry K.W."/>
            <person name="Bougher N.L."/>
            <person name="Buchanan P."/>
            <person name="Buyck B."/>
            <person name="Bense V."/>
            <person name="Catcheside P."/>
            <person name="Chovatia M."/>
            <person name="Cooper J."/>
            <person name="Damon W."/>
            <person name="Desjardin D."/>
            <person name="Finy P."/>
            <person name="Geml J."/>
            <person name="Haridas S."/>
            <person name="Hughes K."/>
            <person name="Justo A."/>
            <person name="Karasinski D."/>
            <person name="Kautmanova I."/>
            <person name="Kiss B."/>
            <person name="Kocsube S."/>
            <person name="Kotiranta H."/>
            <person name="LaButti K.M."/>
            <person name="Lechner B.E."/>
            <person name="Liimatainen K."/>
            <person name="Lipzen A."/>
            <person name="Lukacs Z."/>
            <person name="Mihaltcheva S."/>
            <person name="Morgado L.N."/>
            <person name="Niskanen T."/>
            <person name="Noordeloos M.E."/>
            <person name="Ohm R.A."/>
            <person name="Ortiz-Santana B."/>
            <person name="Ovrebo C."/>
            <person name="Racz N."/>
            <person name="Riley R."/>
            <person name="Savchenko A."/>
            <person name="Shiryaev A."/>
            <person name="Soop K."/>
            <person name="Spirin V."/>
            <person name="Szebenyi C."/>
            <person name="Tomsovsky M."/>
            <person name="Tulloss R.E."/>
            <person name="Uehling J."/>
            <person name="Grigoriev I.V."/>
            <person name="Vagvolgyi C."/>
            <person name="Papp T."/>
            <person name="Martin F.M."/>
            <person name="Miettinen O."/>
            <person name="Hibbett D.S."/>
            <person name="Nagy L.G."/>
        </authorList>
    </citation>
    <scope>NUCLEOTIDE SEQUENCE [LARGE SCALE GENOMIC DNA]</scope>
    <source>
        <strain evidence="2 3">FP101781</strain>
    </source>
</reference>
<proteinExistence type="predicted"/>
<feature type="non-terminal residue" evidence="2">
    <location>
        <position position="1"/>
    </location>
</feature>
<evidence type="ECO:0000256" key="1">
    <source>
        <dbReference type="SAM" id="MobiDB-lite"/>
    </source>
</evidence>
<gene>
    <name evidence="2" type="ORF">FA13DRAFT_1592310</name>
</gene>
<protein>
    <submittedName>
        <fullName evidence="2">Uncharacterized protein</fullName>
    </submittedName>
</protein>
<keyword evidence="3" id="KW-1185">Reference proteome</keyword>
<dbReference type="STRING" id="71717.A0A4Y7SEX0"/>
<name>A0A4Y7SEX0_COPMI</name>
<comment type="caution">
    <text evidence="2">The sequence shown here is derived from an EMBL/GenBank/DDBJ whole genome shotgun (WGS) entry which is preliminary data.</text>
</comment>
<dbReference type="Proteomes" id="UP000298030">
    <property type="component" value="Unassembled WGS sequence"/>
</dbReference>